<protein>
    <submittedName>
        <fullName evidence="1">Uncharacterized protein</fullName>
    </submittedName>
</protein>
<proteinExistence type="predicted"/>
<dbReference type="AlphaFoldDB" id="A0A0F9PUS2"/>
<reference evidence="1" key="1">
    <citation type="journal article" date="2015" name="Nature">
        <title>Complex archaea that bridge the gap between prokaryotes and eukaryotes.</title>
        <authorList>
            <person name="Spang A."/>
            <person name="Saw J.H."/>
            <person name="Jorgensen S.L."/>
            <person name="Zaremba-Niedzwiedzka K."/>
            <person name="Martijn J."/>
            <person name="Lind A.E."/>
            <person name="van Eijk R."/>
            <person name="Schleper C."/>
            <person name="Guy L."/>
            <person name="Ettema T.J."/>
        </authorList>
    </citation>
    <scope>NUCLEOTIDE SEQUENCE</scope>
</reference>
<comment type="caution">
    <text evidence="1">The sequence shown here is derived from an EMBL/GenBank/DDBJ whole genome shotgun (WGS) entry which is preliminary data.</text>
</comment>
<name>A0A0F9PUS2_9ZZZZ</name>
<dbReference type="EMBL" id="LAZR01005814">
    <property type="protein sequence ID" value="KKM96937.1"/>
    <property type="molecule type" value="Genomic_DNA"/>
</dbReference>
<accession>A0A0F9PUS2</accession>
<evidence type="ECO:0000313" key="1">
    <source>
        <dbReference type="EMBL" id="KKM96937.1"/>
    </source>
</evidence>
<gene>
    <name evidence="1" type="ORF">LCGC14_1173160</name>
</gene>
<sequence>MKDINDIYDDIHNELENLNLVMDISSKRLASEINHKTLPMLEQVIRLESIINLSSYTATGARPRHSTIREAFDIMASLVGFQYNPTGSFIHTGATDAYTKDVRVQQSTGELNIEVIGRLADLEEGIVNWHNLKMFFYSKWVRAEVEKRLPTQWKSFYNRLSRLFKYKKDPTMPKGRWYITAAVEEGILWLDEKIRHDIDITFKNKGQWL</sequence>
<organism evidence="1">
    <name type="scientific">marine sediment metagenome</name>
    <dbReference type="NCBI Taxonomy" id="412755"/>
    <lineage>
        <taxon>unclassified sequences</taxon>
        <taxon>metagenomes</taxon>
        <taxon>ecological metagenomes</taxon>
    </lineage>
</organism>